<dbReference type="EMBL" id="RWGY01000013">
    <property type="protein sequence ID" value="TVU25765.1"/>
    <property type="molecule type" value="Genomic_DNA"/>
</dbReference>
<dbReference type="Gramene" id="TVU25765">
    <property type="protein sequence ID" value="TVU25765"/>
    <property type="gene ID" value="EJB05_28273"/>
</dbReference>
<dbReference type="InterPro" id="IPR023213">
    <property type="entry name" value="CAT-like_dom_sf"/>
</dbReference>
<keyword evidence="2" id="KW-0808">Transferase</keyword>
<sequence length="181" mass="20453">MVNCTAEGVVFVEADADVRLEDFGRPRVQPFPCVEELLCYDGAGEAEEDVVGKPLLFFQVTRLRNNDGFAIGYRYCHSDDVYRLARGEALPNQPVWERELLTPRAPPRRSIIPTHRAYEQLPRASAAAEDIMLTTPLDQMVVRHFRFGPKEMAALRRHVPKESTRLASRCVSCSRRTPAGP</sequence>
<evidence type="ECO:0000256" key="1">
    <source>
        <dbReference type="ARBA" id="ARBA00009861"/>
    </source>
</evidence>
<keyword evidence="4" id="KW-1185">Reference proteome</keyword>
<proteinExistence type="inferred from homology"/>
<dbReference type="AlphaFoldDB" id="A0A5J9UQI6"/>
<name>A0A5J9UQI6_9POAL</name>
<dbReference type="Pfam" id="PF02458">
    <property type="entry name" value="Transferase"/>
    <property type="match status" value="1"/>
</dbReference>
<dbReference type="GO" id="GO:0016747">
    <property type="term" value="F:acyltransferase activity, transferring groups other than amino-acyl groups"/>
    <property type="evidence" value="ECO:0007669"/>
    <property type="project" value="UniProtKB-ARBA"/>
</dbReference>
<feature type="non-terminal residue" evidence="3">
    <location>
        <position position="1"/>
    </location>
</feature>
<dbReference type="PANTHER" id="PTHR31147">
    <property type="entry name" value="ACYL TRANSFERASE 4"/>
    <property type="match status" value="1"/>
</dbReference>
<comment type="caution">
    <text evidence="3">The sequence shown here is derived from an EMBL/GenBank/DDBJ whole genome shotgun (WGS) entry which is preliminary data.</text>
</comment>
<dbReference type="Gene3D" id="3.30.559.10">
    <property type="entry name" value="Chloramphenicol acetyltransferase-like domain"/>
    <property type="match status" value="1"/>
</dbReference>
<evidence type="ECO:0000256" key="2">
    <source>
        <dbReference type="ARBA" id="ARBA00022679"/>
    </source>
</evidence>
<protein>
    <submittedName>
        <fullName evidence="3">Uncharacterized protein</fullName>
    </submittedName>
</protein>
<accession>A0A5J9UQI6</accession>
<comment type="similarity">
    <text evidence="1">Belongs to the plant acyltransferase family.</text>
</comment>
<reference evidence="3 4" key="1">
    <citation type="journal article" date="2019" name="Sci. Rep.">
        <title>A high-quality genome of Eragrostis curvula grass provides insights into Poaceae evolution and supports new strategies to enhance forage quality.</title>
        <authorList>
            <person name="Carballo J."/>
            <person name="Santos B.A.C.M."/>
            <person name="Zappacosta D."/>
            <person name="Garbus I."/>
            <person name="Selva J.P."/>
            <person name="Gallo C.A."/>
            <person name="Diaz A."/>
            <person name="Albertini E."/>
            <person name="Caccamo M."/>
            <person name="Echenique V."/>
        </authorList>
    </citation>
    <scope>NUCLEOTIDE SEQUENCE [LARGE SCALE GENOMIC DNA]</scope>
    <source>
        <strain evidence="4">cv. Victoria</strain>
        <tissue evidence="3">Leaf</tissue>
    </source>
</reference>
<evidence type="ECO:0000313" key="3">
    <source>
        <dbReference type="EMBL" id="TVU25765.1"/>
    </source>
</evidence>
<dbReference type="InterPro" id="IPR050898">
    <property type="entry name" value="Plant_acyltransferase"/>
</dbReference>
<evidence type="ECO:0000313" key="4">
    <source>
        <dbReference type="Proteomes" id="UP000324897"/>
    </source>
</evidence>
<dbReference type="PANTHER" id="PTHR31147:SF66">
    <property type="entry name" value="OS05G0315700 PROTEIN"/>
    <property type="match status" value="1"/>
</dbReference>
<organism evidence="3 4">
    <name type="scientific">Eragrostis curvula</name>
    <name type="common">weeping love grass</name>
    <dbReference type="NCBI Taxonomy" id="38414"/>
    <lineage>
        <taxon>Eukaryota</taxon>
        <taxon>Viridiplantae</taxon>
        <taxon>Streptophyta</taxon>
        <taxon>Embryophyta</taxon>
        <taxon>Tracheophyta</taxon>
        <taxon>Spermatophyta</taxon>
        <taxon>Magnoliopsida</taxon>
        <taxon>Liliopsida</taxon>
        <taxon>Poales</taxon>
        <taxon>Poaceae</taxon>
        <taxon>PACMAD clade</taxon>
        <taxon>Chloridoideae</taxon>
        <taxon>Eragrostideae</taxon>
        <taxon>Eragrostidinae</taxon>
        <taxon>Eragrostis</taxon>
    </lineage>
</organism>
<gene>
    <name evidence="3" type="ORF">EJB05_28273</name>
</gene>
<dbReference type="Proteomes" id="UP000324897">
    <property type="component" value="Chromosome 2"/>
</dbReference>